<dbReference type="Proteomes" id="UP000239522">
    <property type="component" value="Unassembled WGS sequence"/>
</dbReference>
<dbReference type="Gene3D" id="2.10.230.10">
    <property type="entry name" value="Heat shock protein DnaJ, cysteine-rich domain"/>
    <property type="match status" value="1"/>
</dbReference>
<name>A0A2S7KYE8_9FLAO</name>
<accession>A0A2S7KYE8</accession>
<organism evidence="1 2">
    <name type="scientific">Polaribacter filamentus</name>
    <dbReference type="NCBI Taxonomy" id="53483"/>
    <lineage>
        <taxon>Bacteria</taxon>
        <taxon>Pseudomonadati</taxon>
        <taxon>Bacteroidota</taxon>
        <taxon>Flavobacteriia</taxon>
        <taxon>Flavobacteriales</taxon>
        <taxon>Flavobacteriaceae</taxon>
    </lineage>
</organism>
<gene>
    <name evidence="1" type="ORF">BST83_10245</name>
</gene>
<comment type="caution">
    <text evidence="1">The sequence shown here is derived from an EMBL/GenBank/DDBJ whole genome shotgun (WGS) entry which is preliminary data.</text>
</comment>
<evidence type="ECO:0000313" key="1">
    <source>
        <dbReference type="EMBL" id="PQB07498.1"/>
    </source>
</evidence>
<dbReference type="Gene3D" id="6.20.20.10">
    <property type="match status" value="1"/>
</dbReference>
<proteinExistence type="predicted"/>
<sequence>MNVKINCAFCNGTGIDPFGLLSSISKCQVCKGSKLVDIKEPFISCVYCSGSGENKLGARVPCIVCGGKGNNNVHNKIDCNQCKGTGNGSDYLPCTLCGGIGLK</sequence>
<reference evidence="1 2" key="1">
    <citation type="submission" date="2016-11" db="EMBL/GenBank/DDBJ databases">
        <title>Trade-off between light-utilization and light-protection in marine flavobacteria.</title>
        <authorList>
            <person name="Kumagai Y."/>
        </authorList>
    </citation>
    <scope>NUCLEOTIDE SEQUENCE [LARGE SCALE GENOMIC DNA]</scope>
    <source>
        <strain evidence="1 2">ATCC 700397</strain>
    </source>
</reference>
<dbReference type="RefSeq" id="WP_104809707.1">
    <property type="nucleotide sequence ID" value="NZ_MQUA01000013.1"/>
</dbReference>
<evidence type="ECO:0008006" key="3">
    <source>
        <dbReference type="Google" id="ProtNLM"/>
    </source>
</evidence>
<evidence type="ECO:0000313" key="2">
    <source>
        <dbReference type="Proteomes" id="UP000239522"/>
    </source>
</evidence>
<dbReference type="InterPro" id="IPR036410">
    <property type="entry name" value="HSP_DnaJ_Cys-rich_dom_sf"/>
</dbReference>
<dbReference type="AlphaFoldDB" id="A0A2S7KYE8"/>
<dbReference type="SUPFAM" id="SSF57938">
    <property type="entry name" value="DnaJ/Hsp40 cysteine-rich domain"/>
    <property type="match status" value="1"/>
</dbReference>
<dbReference type="EMBL" id="MQUA01000013">
    <property type="protein sequence ID" value="PQB07498.1"/>
    <property type="molecule type" value="Genomic_DNA"/>
</dbReference>
<protein>
    <recommendedName>
        <fullName evidence="3">CR-type domain-containing protein</fullName>
    </recommendedName>
</protein>
<dbReference type="OrthoDB" id="1551224at2"/>
<keyword evidence="2" id="KW-1185">Reference proteome</keyword>